<dbReference type="InterPro" id="IPR027379">
    <property type="entry name" value="CLS_N"/>
</dbReference>
<accession>A0AAE3SJ68</accession>
<dbReference type="AlphaFoldDB" id="A0AAE3SJ68"/>
<evidence type="ECO:0000313" key="16">
    <source>
        <dbReference type="Proteomes" id="UP001207408"/>
    </source>
</evidence>
<dbReference type="SMART" id="SM00155">
    <property type="entry name" value="PLDc"/>
    <property type="match status" value="2"/>
</dbReference>
<evidence type="ECO:0000256" key="3">
    <source>
        <dbReference type="ARBA" id="ARBA00022516"/>
    </source>
</evidence>
<dbReference type="Proteomes" id="UP001207408">
    <property type="component" value="Unassembled WGS sequence"/>
</dbReference>
<evidence type="ECO:0000259" key="14">
    <source>
        <dbReference type="PROSITE" id="PS50035"/>
    </source>
</evidence>
<dbReference type="CDD" id="cd09110">
    <property type="entry name" value="PLDc_CLS_1"/>
    <property type="match status" value="1"/>
</dbReference>
<proteinExistence type="inferred from homology"/>
<dbReference type="Pfam" id="PF13091">
    <property type="entry name" value="PLDc_2"/>
    <property type="match status" value="2"/>
</dbReference>
<evidence type="ECO:0000256" key="7">
    <source>
        <dbReference type="ARBA" id="ARBA00022989"/>
    </source>
</evidence>
<feature type="domain" description="PLD phosphodiesterase" evidence="14">
    <location>
        <begin position="224"/>
        <end position="251"/>
    </location>
</feature>
<feature type="domain" description="PLD phosphodiesterase" evidence="14">
    <location>
        <begin position="400"/>
        <end position="427"/>
    </location>
</feature>
<evidence type="ECO:0000256" key="11">
    <source>
        <dbReference type="ARBA" id="ARBA00023264"/>
    </source>
</evidence>
<dbReference type="NCBIfam" id="TIGR04265">
    <property type="entry name" value="bac_cardiolipin"/>
    <property type="match status" value="1"/>
</dbReference>
<evidence type="ECO:0000256" key="9">
    <source>
        <dbReference type="ARBA" id="ARBA00023136"/>
    </source>
</evidence>
<dbReference type="InterPro" id="IPR022924">
    <property type="entry name" value="Cardiolipin_synthase"/>
</dbReference>
<evidence type="ECO:0000256" key="8">
    <source>
        <dbReference type="ARBA" id="ARBA00023098"/>
    </source>
</evidence>
<dbReference type="EC" id="2.7.8.-" evidence="12 13"/>
<keyword evidence="7 12" id="KW-1133">Transmembrane helix</keyword>
<evidence type="ECO:0000256" key="4">
    <source>
        <dbReference type="ARBA" id="ARBA00022679"/>
    </source>
</evidence>
<feature type="active site" evidence="12">
    <location>
        <position position="229"/>
    </location>
</feature>
<evidence type="ECO:0000256" key="13">
    <source>
        <dbReference type="NCBIfam" id="TIGR04265"/>
    </source>
</evidence>
<dbReference type="InterPro" id="IPR025202">
    <property type="entry name" value="PLD-like_dom"/>
</dbReference>
<feature type="active site" evidence="12">
    <location>
        <position position="407"/>
    </location>
</feature>
<dbReference type="Gene3D" id="3.30.870.10">
    <property type="entry name" value="Endonuclease Chain A"/>
    <property type="match status" value="2"/>
</dbReference>
<evidence type="ECO:0000256" key="5">
    <source>
        <dbReference type="ARBA" id="ARBA00022692"/>
    </source>
</evidence>
<protein>
    <recommendedName>
        <fullName evidence="12 13">Cardiolipin synthase</fullName>
        <shortName evidence="12">CL synthase</shortName>
        <ecNumber evidence="12 13">2.7.8.-</ecNumber>
    </recommendedName>
</protein>
<dbReference type="Pfam" id="PF13396">
    <property type="entry name" value="PLDc_N"/>
    <property type="match status" value="1"/>
</dbReference>
<gene>
    <name evidence="15" type="primary">cls</name>
    <name evidence="15" type="ORF">OM074_05740</name>
</gene>
<dbReference type="SUPFAM" id="SSF56024">
    <property type="entry name" value="Phospholipase D/nuclease"/>
    <property type="match status" value="2"/>
</dbReference>
<sequence length="487" mass="56012">MWWSENLESIIYIFIVTAYAISIFMVMGVMILENRNPLKSLSWILVLLLLPGLGIVLYVFFGQNFRKEKIIKRKGLKNHDYISKIAHAQTQALSENEWSSDDVIQDKASIIQLQLNNSDSVVTTGNSVTLLNNGDQKFDSLIEELKKAKHFIHLQYYIFARDTIGNIIKDILLEKVKEGVKVRMIVDDVGSWELKKDYFKMMRAAGIEIYSFLEVRFPIFTSKVNYRNHRKIVVIDGYVGFVGGINVADRYIHGKEGLGKWRDTHIKIEGDAVNSLQYIFSLDWYFVSQQELANEEYFPIKKPQDNKMVQISASGPDTDWPGIMMGFFKIITTAKKYVYLATPYFMPNESVLMALKTAAMGGVDVKILIPEKSDALITKLSTMSYLKEMMLSGVKIYFYKKGFIHSKVIVSDDIVSSIGSANIDFRSFEQNFEVTSFIYDEDFAREVKQTFKDDFADSDRLIYAEWRKRPLKQKAKESLARLLSPLL</sequence>
<keyword evidence="3 12" id="KW-0444">Lipid biosynthesis</keyword>
<dbReference type="PROSITE" id="PS50035">
    <property type="entry name" value="PLD"/>
    <property type="match status" value="2"/>
</dbReference>
<dbReference type="PANTHER" id="PTHR21248">
    <property type="entry name" value="CARDIOLIPIN SYNTHASE"/>
    <property type="match status" value="1"/>
</dbReference>
<keyword evidence="10 12" id="KW-0594">Phospholipid biosynthesis</keyword>
<keyword evidence="8 12" id="KW-0443">Lipid metabolism</keyword>
<comment type="subcellular location">
    <subcellularLocation>
        <location evidence="1 12">Cell membrane</location>
        <topology evidence="1 12">Multi-pass membrane protein</topology>
    </subcellularLocation>
</comment>
<keyword evidence="6" id="KW-0677">Repeat</keyword>
<keyword evidence="9 12" id="KW-0472">Membrane</keyword>
<dbReference type="PANTHER" id="PTHR21248:SF22">
    <property type="entry name" value="PHOSPHOLIPASE D"/>
    <property type="match status" value="1"/>
</dbReference>
<keyword evidence="2 12" id="KW-1003">Cell membrane</keyword>
<dbReference type="HAMAP" id="MF_01916">
    <property type="entry name" value="Cardiolipin_synth_Cls"/>
    <property type="match status" value="1"/>
</dbReference>
<dbReference type="CDD" id="cd09112">
    <property type="entry name" value="PLDc_CLS_2"/>
    <property type="match status" value="1"/>
</dbReference>
<evidence type="ECO:0000256" key="10">
    <source>
        <dbReference type="ARBA" id="ARBA00023209"/>
    </source>
</evidence>
<name>A0AAE3SJ68_9BACT</name>
<comment type="catalytic activity">
    <reaction evidence="12">
        <text>2 a 1,2-diacyl-sn-glycero-3-phospho-(1'-sn-glycerol) = a cardiolipin + glycerol</text>
        <dbReference type="Rhea" id="RHEA:31451"/>
        <dbReference type="ChEBI" id="CHEBI:17754"/>
        <dbReference type="ChEBI" id="CHEBI:62237"/>
        <dbReference type="ChEBI" id="CHEBI:64716"/>
    </reaction>
</comment>
<feature type="active site" evidence="12">
    <location>
        <position position="236"/>
    </location>
</feature>
<dbReference type="InterPro" id="IPR001736">
    <property type="entry name" value="PLipase_D/transphosphatidylase"/>
</dbReference>
<feature type="active site" evidence="12">
    <location>
        <position position="412"/>
    </location>
</feature>
<keyword evidence="4 12" id="KW-0808">Transferase</keyword>
<reference evidence="15" key="1">
    <citation type="submission" date="2022-10" db="EMBL/GenBank/DDBJ databases">
        <authorList>
            <person name="Yu W.X."/>
        </authorList>
    </citation>
    <scope>NUCLEOTIDE SEQUENCE</scope>
    <source>
        <strain evidence="15">D04</strain>
    </source>
</reference>
<evidence type="ECO:0000256" key="12">
    <source>
        <dbReference type="HAMAP-Rule" id="MF_01916"/>
    </source>
</evidence>
<organism evidence="15 16">
    <name type="scientific">Plebeiibacterium marinum</name>
    <dbReference type="NCBI Taxonomy" id="2992111"/>
    <lineage>
        <taxon>Bacteria</taxon>
        <taxon>Pseudomonadati</taxon>
        <taxon>Bacteroidota</taxon>
        <taxon>Bacteroidia</taxon>
        <taxon>Marinilabiliales</taxon>
        <taxon>Marinilabiliaceae</taxon>
        <taxon>Plebeiibacterium</taxon>
    </lineage>
</organism>
<keyword evidence="11 12" id="KW-1208">Phospholipid metabolism</keyword>
<dbReference type="GO" id="GO:0032049">
    <property type="term" value="P:cardiolipin biosynthetic process"/>
    <property type="evidence" value="ECO:0007669"/>
    <property type="project" value="UniProtKB-UniRule"/>
</dbReference>
<dbReference type="GO" id="GO:0005886">
    <property type="term" value="C:plasma membrane"/>
    <property type="evidence" value="ECO:0007669"/>
    <property type="project" value="UniProtKB-SubCell"/>
</dbReference>
<feature type="transmembrane region" description="Helical" evidence="12">
    <location>
        <begin position="41"/>
        <end position="61"/>
    </location>
</feature>
<evidence type="ECO:0000256" key="6">
    <source>
        <dbReference type="ARBA" id="ARBA00022737"/>
    </source>
</evidence>
<evidence type="ECO:0000256" key="2">
    <source>
        <dbReference type="ARBA" id="ARBA00022475"/>
    </source>
</evidence>
<comment type="similarity">
    <text evidence="12">Belongs to the phospholipase D family. Cardiolipin synthase subfamily.</text>
</comment>
<dbReference type="InterPro" id="IPR030874">
    <property type="entry name" value="Cardiolipin_synth_Firmi"/>
</dbReference>
<evidence type="ECO:0000256" key="1">
    <source>
        <dbReference type="ARBA" id="ARBA00004651"/>
    </source>
</evidence>
<evidence type="ECO:0000313" key="15">
    <source>
        <dbReference type="EMBL" id="MCW3805119.1"/>
    </source>
</evidence>
<dbReference type="GO" id="GO:0008808">
    <property type="term" value="F:cardiolipin synthase activity"/>
    <property type="evidence" value="ECO:0007669"/>
    <property type="project" value="UniProtKB-UniRule"/>
</dbReference>
<comment type="function">
    <text evidence="12">Catalyzes the reversible phosphatidyl group transfer from one phosphatidylglycerol molecule to another to form cardiolipin (CL) (diphosphatidylglycerol) and glycerol.</text>
</comment>
<dbReference type="FunFam" id="3.30.870.10:FF:000014">
    <property type="entry name" value="Cardiolipin synthase"/>
    <property type="match status" value="1"/>
</dbReference>
<feature type="active site" evidence="12">
    <location>
        <position position="231"/>
    </location>
</feature>
<keyword evidence="16" id="KW-1185">Reference proteome</keyword>
<dbReference type="EMBL" id="JAPDPI010000008">
    <property type="protein sequence ID" value="MCW3805119.1"/>
    <property type="molecule type" value="Genomic_DNA"/>
</dbReference>
<feature type="active site" evidence="12">
    <location>
        <position position="405"/>
    </location>
</feature>
<feature type="transmembrane region" description="Helical" evidence="12">
    <location>
        <begin position="12"/>
        <end position="32"/>
    </location>
</feature>
<keyword evidence="5 12" id="KW-0812">Transmembrane</keyword>
<comment type="caution">
    <text evidence="15">The sequence shown here is derived from an EMBL/GenBank/DDBJ whole genome shotgun (WGS) entry which is preliminary data.</text>
</comment>
<dbReference type="RefSeq" id="WP_301198369.1">
    <property type="nucleotide sequence ID" value="NZ_JAPDPI010000008.1"/>
</dbReference>